<reference evidence="5" key="1">
    <citation type="submission" date="2015-07" db="EMBL/GenBank/DDBJ databases">
        <title>Near-Complete Genome Sequence of the Cellulolytic Bacterium Bacteroides (Pseudobacteroides) cellulosolvens ATCC 35603.</title>
        <authorList>
            <person name="Dassa B."/>
            <person name="Utturkar S.M."/>
            <person name="Klingeman D.M."/>
            <person name="Hurt R.A."/>
            <person name="Keller M."/>
            <person name="Xu J."/>
            <person name="Reddy Y.H.K."/>
            <person name="Borovok I."/>
            <person name="Grinberg I.R."/>
            <person name="Lamed R."/>
            <person name="Zhivin O."/>
            <person name="Bayer E.A."/>
            <person name="Brown S.D."/>
        </authorList>
    </citation>
    <scope>NUCLEOTIDE SEQUENCE [LARGE SCALE GENOMIC DNA]</scope>
    <source>
        <strain evidence="5">DSM 2933</strain>
    </source>
</reference>
<dbReference type="Proteomes" id="UP000036923">
    <property type="component" value="Unassembled WGS sequence"/>
</dbReference>
<dbReference type="InterPro" id="IPR036291">
    <property type="entry name" value="NAD(P)-bd_dom_sf"/>
</dbReference>
<dbReference type="Gene3D" id="3.30.360.10">
    <property type="entry name" value="Dihydrodipicolinate Reductase, domain 2"/>
    <property type="match status" value="1"/>
</dbReference>
<evidence type="ECO:0000313" key="5">
    <source>
        <dbReference type="Proteomes" id="UP000036923"/>
    </source>
</evidence>
<organism evidence="4 5">
    <name type="scientific">Pseudobacteroides cellulosolvens ATCC 35603 = DSM 2933</name>
    <dbReference type="NCBI Taxonomy" id="398512"/>
    <lineage>
        <taxon>Bacteria</taxon>
        <taxon>Bacillati</taxon>
        <taxon>Bacillota</taxon>
        <taxon>Clostridia</taxon>
        <taxon>Eubacteriales</taxon>
        <taxon>Oscillospiraceae</taxon>
        <taxon>Pseudobacteroides</taxon>
    </lineage>
</organism>
<dbReference type="Pfam" id="PF01408">
    <property type="entry name" value="GFO_IDH_MocA"/>
    <property type="match status" value="1"/>
</dbReference>
<feature type="domain" description="Gfo/Idh/MocA-like oxidoreductase N-terminal" evidence="2">
    <location>
        <begin position="4"/>
        <end position="125"/>
    </location>
</feature>
<dbReference type="STRING" id="398512.Bccel_0139"/>
<dbReference type="Gene3D" id="3.40.50.720">
    <property type="entry name" value="NAD(P)-binding Rossmann-like Domain"/>
    <property type="match status" value="1"/>
</dbReference>
<dbReference type="EMBL" id="LGTC01000001">
    <property type="protein sequence ID" value="KNY24882.1"/>
    <property type="molecule type" value="Genomic_DNA"/>
</dbReference>
<dbReference type="eggNOG" id="COG0673">
    <property type="taxonomic scope" value="Bacteria"/>
</dbReference>
<sequence length="363" mass="41640">MKKIRLGVIGTGYAWERLHYPALSELNDKYEIAALVNRTRSDAEQFAQKINLDTKNVYDDYNEMLKRDDIDAVDILVPIEENYIVSEAVAKAGKDFICEKPQAPNMDQAKKYLDLSKKYKVKIMIAENFRYNEENNKIRDMVANGKIGEVVYFIRNNISCFPCEMTKDTFAATEWRQHPKYYGGAFLDAAIHDLAGLRHIFGAVECVQAFGKPQREDFNPFVSVNANILFKNGVIGQYTYFPSGQEPQRPLVGFRIFGTKGEIYLEEKSCGVINVAYNDNTSEQIKYTPERGFYNELLNFYNTLNGTEAISVTPEIEYGDVKMVFDILESINSRNIVFVDGSRKELEFLHQKTMSNQTPKFIQ</sequence>
<evidence type="ECO:0000313" key="4">
    <source>
        <dbReference type="EMBL" id="KNY24882.1"/>
    </source>
</evidence>
<evidence type="ECO:0000256" key="1">
    <source>
        <dbReference type="ARBA" id="ARBA00010928"/>
    </source>
</evidence>
<dbReference type="AlphaFoldDB" id="A0A0L6JHD2"/>
<evidence type="ECO:0000259" key="3">
    <source>
        <dbReference type="Pfam" id="PF02894"/>
    </source>
</evidence>
<dbReference type="InterPro" id="IPR000683">
    <property type="entry name" value="Gfo/Idh/MocA-like_OxRdtase_N"/>
</dbReference>
<feature type="domain" description="Gfo/Idh/MocA-like oxidoreductase C-terminal" evidence="3">
    <location>
        <begin position="139"/>
        <end position="333"/>
    </location>
</feature>
<evidence type="ECO:0000259" key="2">
    <source>
        <dbReference type="Pfam" id="PF01408"/>
    </source>
</evidence>
<dbReference type="PATRIC" id="fig|398512.5.peg.148"/>
<accession>A0A0L6JHD2</accession>
<dbReference type="RefSeq" id="WP_050752947.1">
    <property type="nucleotide sequence ID" value="NZ_JQKC01000009.1"/>
</dbReference>
<keyword evidence="5" id="KW-1185">Reference proteome</keyword>
<dbReference type="SUPFAM" id="SSF55347">
    <property type="entry name" value="Glyceraldehyde-3-phosphate dehydrogenase-like, C-terminal domain"/>
    <property type="match status" value="1"/>
</dbReference>
<name>A0A0L6JHD2_9FIRM</name>
<dbReference type="InterPro" id="IPR051450">
    <property type="entry name" value="Gfo/Idh/MocA_Oxidoreductases"/>
</dbReference>
<dbReference type="PANTHER" id="PTHR43377">
    <property type="entry name" value="BILIVERDIN REDUCTASE A"/>
    <property type="match status" value="1"/>
</dbReference>
<dbReference type="InterPro" id="IPR004104">
    <property type="entry name" value="Gfo/Idh/MocA-like_OxRdtase_C"/>
</dbReference>
<dbReference type="SUPFAM" id="SSF51735">
    <property type="entry name" value="NAD(P)-binding Rossmann-fold domains"/>
    <property type="match status" value="1"/>
</dbReference>
<gene>
    <name evidence="4" type="ORF">Bccel_0139</name>
</gene>
<dbReference type="PANTHER" id="PTHR43377:SF1">
    <property type="entry name" value="BILIVERDIN REDUCTASE A"/>
    <property type="match status" value="1"/>
</dbReference>
<comment type="caution">
    <text evidence="4">The sequence shown here is derived from an EMBL/GenBank/DDBJ whole genome shotgun (WGS) entry which is preliminary data.</text>
</comment>
<proteinExistence type="inferred from homology"/>
<dbReference type="GO" id="GO:0000166">
    <property type="term" value="F:nucleotide binding"/>
    <property type="evidence" value="ECO:0007669"/>
    <property type="project" value="InterPro"/>
</dbReference>
<dbReference type="Pfam" id="PF02894">
    <property type="entry name" value="GFO_IDH_MocA_C"/>
    <property type="match status" value="1"/>
</dbReference>
<dbReference type="OrthoDB" id="9815825at2"/>
<protein>
    <submittedName>
        <fullName evidence="4">Oxidoreductase domain protein</fullName>
    </submittedName>
</protein>
<comment type="similarity">
    <text evidence="1">Belongs to the Gfo/Idh/MocA family.</text>
</comment>